<protein>
    <submittedName>
        <fullName evidence="1">Ribonuclease activity regulator RraA</fullName>
    </submittedName>
</protein>
<proteinExistence type="predicted"/>
<dbReference type="RefSeq" id="WP_147151833.1">
    <property type="nucleotide sequence ID" value="NZ_BKAJ01000081.1"/>
</dbReference>
<comment type="caution">
    <text evidence="1">The sequence shown here is derived from an EMBL/GenBank/DDBJ whole genome shotgun (WGS) entry which is preliminary data.</text>
</comment>
<gene>
    <name evidence="1" type="ORF">RSO01_46260</name>
</gene>
<dbReference type="Proteomes" id="UP000321058">
    <property type="component" value="Unassembled WGS sequence"/>
</dbReference>
<name>A0A512NET3_9HYPH</name>
<dbReference type="AlphaFoldDB" id="A0A512NET3"/>
<dbReference type="OrthoDB" id="9812532at2"/>
<organism evidence="1 2">
    <name type="scientific">Reyranella soli</name>
    <dbReference type="NCBI Taxonomy" id="1230389"/>
    <lineage>
        <taxon>Bacteria</taxon>
        <taxon>Pseudomonadati</taxon>
        <taxon>Pseudomonadota</taxon>
        <taxon>Alphaproteobacteria</taxon>
        <taxon>Hyphomicrobiales</taxon>
        <taxon>Reyranellaceae</taxon>
        <taxon>Reyranella</taxon>
    </lineage>
</organism>
<sequence length="190" mass="19846">MALVQATRDKLLSVGTARIAAALVKRGLRRQSLPGLRPLSPFQDALVGVAATAVDACPPGAVLVMESSVTSAPVALLTRRKVAGVVSNSPLRNATEIARVGLPAWQRPSGPAPKPLPIEAGDVLFGDRAGLIVIPADLAGQIAEEAVEAMAYEEFVAEQVASGGGVYGLHIPSGENARRAFAEWRRLRGR</sequence>
<reference evidence="1 2" key="1">
    <citation type="submission" date="2019-07" db="EMBL/GenBank/DDBJ databases">
        <title>Whole genome shotgun sequence of Reyranella soli NBRC 108950.</title>
        <authorList>
            <person name="Hosoyama A."/>
            <person name="Uohara A."/>
            <person name="Ohji S."/>
            <person name="Ichikawa N."/>
        </authorList>
    </citation>
    <scope>NUCLEOTIDE SEQUENCE [LARGE SCALE GENOMIC DNA]</scope>
    <source>
        <strain evidence="1 2">NBRC 108950</strain>
    </source>
</reference>
<evidence type="ECO:0000313" key="2">
    <source>
        <dbReference type="Proteomes" id="UP000321058"/>
    </source>
</evidence>
<keyword evidence="2" id="KW-1185">Reference proteome</keyword>
<accession>A0A512NET3</accession>
<dbReference type="Gene3D" id="3.50.30.40">
    <property type="entry name" value="Ribonuclease E inhibitor RraA/RraA-like"/>
    <property type="match status" value="1"/>
</dbReference>
<dbReference type="EMBL" id="BKAJ01000081">
    <property type="protein sequence ID" value="GEP57460.1"/>
    <property type="molecule type" value="Genomic_DNA"/>
</dbReference>
<dbReference type="SUPFAM" id="SSF89562">
    <property type="entry name" value="RraA-like"/>
    <property type="match status" value="1"/>
</dbReference>
<dbReference type="InterPro" id="IPR036704">
    <property type="entry name" value="RraA/RraA-like_sf"/>
</dbReference>
<evidence type="ECO:0000313" key="1">
    <source>
        <dbReference type="EMBL" id="GEP57460.1"/>
    </source>
</evidence>